<evidence type="ECO:0000313" key="2">
    <source>
        <dbReference type="Proteomes" id="UP000249177"/>
    </source>
</evidence>
<sequence length="80" mass="9271">MVNINIKQVGLQDLREGQKQATEVARMARHHKEKGPNHRYSELVPFLYGGTPNLNLNYPLLGSKPIFIMKILRCLVQEWQ</sequence>
<evidence type="ECO:0000313" key="1">
    <source>
        <dbReference type="EMBL" id="PZX95362.1"/>
    </source>
</evidence>
<gene>
    <name evidence="1" type="ORF">DOS84_02015</name>
</gene>
<dbReference type="AlphaFoldDB" id="A0A2W7VTA4"/>
<keyword evidence="2" id="KW-1185">Reference proteome</keyword>
<dbReference type="Proteomes" id="UP000249177">
    <property type="component" value="Unassembled WGS sequence"/>
</dbReference>
<organism evidence="1 2">
    <name type="scientific">Flavobacterium aquariorum</name>
    <dbReference type="NCBI Taxonomy" id="2217670"/>
    <lineage>
        <taxon>Bacteria</taxon>
        <taxon>Pseudomonadati</taxon>
        <taxon>Bacteroidota</taxon>
        <taxon>Flavobacteriia</taxon>
        <taxon>Flavobacteriales</taxon>
        <taxon>Flavobacteriaceae</taxon>
        <taxon>Flavobacterium</taxon>
    </lineage>
</organism>
<accession>A0A2W7VTA4</accession>
<reference evidence="1 2" key="1">
    <citation type="submission" date="2018-06" db="EMBL/GenBank/DDBJ databases">
        <title>Flavobacterium sp IMCC34762, genome.</title>
        <authorList>
            <person name="Joung Y."/>
            <person name="Cho J."/>
            <person name="Song J."/>
        </authorList>
    </citation>
    <scope>NUCLEOTIDE SEQUENCE [LARGE SCALE GENOMIC DNA]</scope>
    <source>
        <strain evidence="1 2">IMCC34762</strain>
    </source>
</reference>
<proteinExistence type="predicted"/>
<comment type="caution">
    <text evidence="1">The sequence shown here is derived from an EMBL/GenBank/DDBJ whole genome shotgun (WGS) entry which is preliminary data.</text>
</comment>
<dbReference type="EMBL" id="QKXH01000001">
    <property type="protein sequence ID" value="PZX95362.1"/>
    <property type="molecule type" value="Genomic_DNA"/>
</dbReference>
<name>A0A2W7VTA4_9FLAO</name>
<protein>
    <submittedName>
        <fullName evidence="1">Uncharacterized protein</fullName>
    </submittedName>
</protein>